<sequence length="337" mass="38243">SSLSYLDHGNTEEEAYTNGSVNSYSLSLDLMIEIFKQLPLKNLIRSLCVSKQWASIICGRYFMKLFLNESLTRPKSVVFVTIFFRCCFFFSHLPCDCSHPTAHENISPSVHGFAMDHLLNSSSITLALDDPATLPKFNAGRRVINHYLGYDPINNDYKVLCIIRGMPKLSNRRGLAAEILVLTLGSSTHQDSWKMMNIQDNIIPHHSPLSEELCINGVFFYWIKLNASAIMSFDVRSEKLALIKGPCTFPTFSKLTSYEEKLAVIFYKKKISGIIALSFCEIIDTPIHEHASQTSFVYFDLKNDSVRNFNIEGITDEYMFCQSNFVSAGQVENLMFL</sequence>
<dbReference type="Pfam" id="PF00646">
    <property type="entry name" value="F-box"/>
    <property type="match status" value="1"/>
</dbReference>
<dbReference type="InterPro" id="IPR013187">
    <property type="entry name" value="F-box-assoc_dom_typ3"/>
</dbReference>
<evidence type="ECO:0000313" key="3">
    <source>
        <dbReference type="Proteomes" id="UP000824890"/>
    </source>
</evidence>
<dbReference type="Pfam" id="PF08268">
    <property type="entry name" value="FBA_3"/>
    <property type="match status" value="1"/>
</dbReference>
<dbReference type="PANTHER" id="PTHR31111">
    <property type="entry name" value="BNAA05G37150D PROTEIN-RELATED"/>
    <property type="match status" value="1"/>
</dbReference>
<dbReference type="EMBL" id="JAGKQM010000013">
    <property type="protein sequence ID" value="KAH0893854.1"/>
    <property type="molecule type" value="Genomic_DNA"/>
</dbReference>
<feature type="non-terminal residue" evidence="2">
    <location>
        <position position="1"/>
    </location>
</feature>
<gene>
    <name evidence="2" type="ORF">HID58_056283</name>
</gene>
<dbReference type="PANTHER" id="PTHR31111:SF132">
    <property type="entry name" value="F-BOX ASSOCIATED UBIQUITINATION EFFECTOR FAMILY PROTEIN-RELATED"/>
    <property type="match status" value="1"/>
</dbReference>
<evidence type="ECO:0000313" key="2">
    <source>
        <dbReference type="EMBL" id="KAH0893854.1"/>
    </source>
</evidence>
<evidence type="ECO:0000259" key="1">
    <source>
        <dbReference type="SMART" id="SM00256"/>
    </source>
</evidence>
<protein>
    <recommendedName>
        <fullName evidence="1">F-box domain-containing protein</fullName>
    </recommendedName>
</protein>
<dbReference type="Proteomes" id="UP000824890">
    <property type="component" value="Unassembled WGS sequence"/>
</dbReference>
<keyword evidence="3" id="KW-1185">Reference proteome</keyword>
<dbReference type="InterPro" id="IPR036047">
    <property type="entry name" value="F-box-like_dom_sf"/>
</dbReference>
<organism evidence="2 3">
    <name type="scientific">Brassica napus</name>
    <name type="common">Rape</name>
    <dbReference type="NCBI Taxonomy" id="3708"/>
    <lineage>
        <taxon>Eukaryota</taxon>
        <taxon>Viridiplantae</taxon>
        <taxon>Streptophyta</taxon>
        <taxon>Embryophyta</taxon>
        <taxon>Tracheophyta</taxon>
        <taxon>Spermatophyta</taxon>
        <taxon>Magnoliopsida</taxon>
        <taxon>eudicotyledons</taxon>
        <taxon>Gunneridae</taxon>
        <taxon>Pentapetalae</taxon>
        <taxon>rosids</taxon>
        <taxon>malvids</taxon>
        <taxon>Brassicales</taxon>
        <taxon>Brassicaceae</taxon>
        <taxon>Brassiceae</taxon>
        <taxon>Brassica</taxon>
    </lineage>
</organism>
<dbReference type="SMART" id="SM00256">
    <property type="entry name" value="FBOX"/>
    <property type="match status" value="1"/>
</dbReference>
<dbReference type="InterPro" id="IPR017451">
    <property type="entry name" value="F-box-assoc_interact_dom"/>
</dbReference>
<reference evidence="2 3" key="1">
    <citation type="submission" date="2021-05" db="EMBL/GenBank/DDBJ databases">
        <title>Genome Assembly of Synthetic Allotetraploid Brassica napus Reveals Homoeologous Exchanges between Subgenomes.</title>
        <authorList>
            <person name="Davis J.T."/>
        </authorList>
    </citation>
    <scope>NUCLEOTIDE SEQUENCE [LARGE SCALE GENOMIC DNA]</scope>
    <source>
        <strain evidence="3">cv. Da-Ae</strain>
        <tissue evidence="2">Seedling</tissue>
    </source>
</reference>
<dbReference type="SUPFAM" id="SSF81383">
    <property type="entry name" value="F-box domain"/>
    <property type="match status" value="1"/>
</dbReference>
<dbReference type="NCBIfam" id="TIGR01640">
    <property type="entry name" value="F_box_assoc_1"/>
    <property type="match status" value="1"/>
</dbReference>
<proteinExistence type="predicted"/>
<comment type="caution">
    <text evidence="2">The sequence shown here is derived from an EMBL/GenBank/DDBJ whole genome shotgun (WGS) entry which is preliminary data.</text>
</comment>
<feature type="domain" description="F-box" evidence="1">
    <location>
        <begin position="26"/>
        <end position="66"/>
    </location>
</feature>
<name>A0ABQ8AMS8_BRANA</name>
<dbReference type="InterPro" id="IPR001810">
    <property type="entry name" value="F-box_dom"/>
</dbReference>
<accession>A0ABQ8AMS8</accession>